<dbReference type="EMBL" id="JANGBO010000010">
    <property type="protein sequence ID" value="MCQ5062200.1"/>
    <property type="molecule type" value="Genomic_DNA"/>
</dbReference>
<dbReference type="Gene3D" id="3.40.50.300">
    <property type="entry name" value="P-loop containing nucleotide triphosphate hydrolases"/>
    <property type="match status" value="1"/>
</dbReference>
<sequence>METKQILKDIGKRCQGDIYLGIVGPVRSGKSTFIKRFMEMAVIPYIEDPDVKIRTIDELPQSGKGKMIMTVEPKFIPNQAVKIDLQDDFKINVRLVDCVGYVIEGASGYQDDSGIRLVKTPWYNESIPFDQAAKIGTKKVIQDHSTIGIVVTSDGSFLDIDEQSYHSATKEIIQELQDIGKPFIVIVNSKDPSSSKCQNVVESYQKEYDVPIIAIDTTNMLETQIVHLLQEALNEFGIHEVKIEVPRYIAMLNQKHWLKQTLDEALKNSLVEIKKIKDVKHLTEGIESYDFVKRAYLKSVDTSHSSATIRIEERNGLYDELLTNIVGYEVDRSSILALLQELMTIKDEYDGISNALSMVRQTGYGYAIPRLEEIELSKPEIIKQGSRYGMKLKSKAATTYMIKIDIESTFEPIIGSKQQAESFIDYLNHNGNDKEAIFSCDVFGRKLGDLIEEGMYYKLNMIPENASLKIHDILSKIVNKGKSNVIAIVL</sequence>
<name>A0A2T3FL81_9FIRM</name>
<reference evidence="8" key="3">
    <citation type="submission" date="2020-09" db="EMBL/GenBank/DDBJ databases">
        <title>Complete genome sequencing of Faecalibacillus intestinalis strain 14EGH31.</title>
        <authorList>
            <person name="Sakamoto M."/>
            <person name="Murakami T."/>
            <person name="Mori H."/>
        </authorList>
    </citation>
    <scope>NUCLEOTIDE SEQUENCE [LARGE SCALE GENOMIC DNA]</scope>
    <source>
        <strain evidence="8">14EGH31</strain>
    </source>
</reference>
<reference evidence="4" key="2">
    <citation type="journal article" date="2020" name="Microbiol. Resour. Announc.">
        <title>Complete Genome Sequence of Faecalibacillus intestinalis JCM 34082, Isolated from Feces from a Healthy Japanese Female.</title>
        <authorList>
            <person name="Sakamoto M."/>
            <person name="Ikeyama N."/>
            <person name="Toyoda A."/>
            <person name="Murakami T."/>
            <person name="Mori H."/>
            <person name="Ohkuma M."/>
        </authorList>
    </citation>
    <scope>NUCLEOTIDE SEQUENCE</scope>
    <source>
        <strain evidence="4">14EGH31</strain>
    </source>
</reference>
<dbReference type="GO" id="GO:0005524">
    <property type="term" value="F:ATP binding"/>
    <property type="evidence" value="ECO:0007669"/>
    <property type="project" value="InterPro"/>
</dbReference>
<dbReference type="GO" id="GO:0016887">
    <property type="term" value="F:ATP hydrolysis activity"/>
    <property type="evidence" value="ECO:0007669"/>
    <property type="project" value="InterPro"/>
</dbReference>
<dbReference type="PIRSF" id="PIRSF007466">
    <property type="entry name" value="SpoIVA"/>
    <property type="match status" value="1"/>
</dbReference>
<dbReference type="Proteomes" id="UP001204814">
    <property type="component" value="Unassembled WGS sequence"/>
</dbReference>
<evidence type="ECO:0000313" key="6">
    <source>
        <dbReference type="EMBL" id="PST36041.1"/>
    </source>
</evidence>
<dbReference type="InterPro" id="IPR046842">
    <property type="entry name" value="SpoIVA_ATPase"/>
</dbReference>
<feature type="domain" description="Stage IV sporulation protein A middle" evidence="2">
    <location>
        <begin position="238"/>
        <end position="415"/>
    </location>
</feature>
<dbReference type="Pfam" id="PF09547">
    <property type="entry name" value="SpoIVA_ATPase"/>
    <property type="match status" value="1"/>
</dbReference>
<evidence type="ECO:0000259" key="2">
    <source>
        <dbReference type="Pfam" id="PF20438"/>
    </source>
</evidence>
<reference evidence="5" key="4">
    <citation type="submission" date="2022-06" db="EMBL/GenBank/DDBJ databases">
        <title>Isolation of gut microbiota from human fecal samples.</title>
        <authorList>
            <person name="Pamer E.G."/>
            <person name="Barat B."/>
            <person name="Waligurski E."/>
            <person name="Medina S."/>
            <person name="Paddock L."/>
            <person name="Mostad J."/>
        </authorList>
    </citation>
    <scope>NUCLEOTIDE SEQUENCE</scope>
    <source>
        <strain evidence="5">DFI.6.24</strain>
    </source>
</reference>
<dbReference type="GO" id="GO:0043934">
    <property type="term" value="P:sporulation"/>
    <property type="evidence" value="ECO:0007669"/>
    <property type="project" value="InterPro"/>
</dbReference>
<dbReference type="EMBL" id="PYLQ01000029">
    <property type="protein sequence ID" value="PST36041.1"/>
    <property type="molecule type" value="Genomic_DNA"/>
</dbReference>
<dbReference type="NCBIfam" id="TIGR02836">
    <property type="entry name" value="spore_IV_A"/>
    <property type="match status" value="1"/>
</dbReference>
<feature type="domain" description="Stage IV sporulation protein A ATPase" evidence="1">
    <location>
        <begin position="1"/>
        <end position="236"/>
    </location>
</feature>
<dbReference type="Pfam" id="PF20438">
    <property type="entry name" value="SpoIVA_middle"/>
    <property type="match status" value="1"/>
</dbReference>
<accession>A0A2T3FL81</accession>
<keyword evidence="7" id="KW-1185">Reference proteome</keyword>
<dbReference type="KEGG" id="fit:Fi14EGH31_20560"/>
<evidence type="ECO:0000313" key="8">
    <source>
        <dbReference type="Proteomes" id="UP000593842"/>
    </source>
</evidence>
<dbReference type="AlphaFoldDB" id="A0A2T3FL81"/>
<dbReference type="InterPro" id="IPR027417">
    <property type="entry name" value="P-loop_NTPase"/>
</dbReference>
<dbReference type="SUPFAM" id="SSF52540">
    <property type="entry name" value="P-loop containing nucleoside triphosphate hydrolases"/>
    <property type="match status" value="1"/>
</dbReference>
<evidence type="ECO:0000259" key="1">
    <source>
        <dbReference type="Pfam" id="PF09547"/>
    </source>
</evidence>
<proteinExistence type="predicted"/>
<evidence type="ECO:0000313" key="7">
    <source>
        <dbReference type="Proteomes" id="UP000240974"/>
    </source>
</evidence>
<dbReference type="RefSeq" id="WP_022001834.1">
    <property type="nucleotide sequence ID" value="NZ_AP024085.1"/>
</dbReference>
<gene>
    <name evidence="6" type="primary">spoIVA</name>
    <name evidence="6" type="ORF">C7U54_13430</name>
    <name evidence="4" type="ORF">Fi14EGH31_20560</name>
    <name evidence="5" type="ORF">NE542_10280</name>
</gene>
<dbReference type="Proteomes" id="UP000593842">
    <property type="component" value="Chromosome"/>
</dbReference>
<evidence type="ECO:0000313" key="5">
    <source>
        <dbReference type="EMBL" id="MCQ5062200.1"/>
    </source>
</evidence>
<dbReference type="Pfam" id="PF20439">
    <property type="entry name" value="SpoIVA_C"/>
    <property type="match status" value="1"/>
</dbReference>
<dbReference type="Proteomes" id="UP000240974">
    <property type="component" value="Unassembled WGS sequence"/>
</dbReference>
<dbReference type="InterPro" id="IPR046841">
    <property type="entry name" value="SpoIVA_middle"/>
</dbReference>
<reference evidence="6 7" key="1">
    <citation type="journal article" date="2019" name="Int. J. Syst. Evol. Microbiol.">
        <title>Faecalibacillus intestinalis gen. nov., sp. nov. and Faecalibacillus faecis sp. nov., isolated from human faeces.</title>
        <authorList>
            <person name="Seo B."/>
            <person name="Jeon K."/>
            <person name="Baek I."/>
            <person name="Lee Y.M."/>
            <person name="Baek K."/>
            <person name="Ko G."/>
        </authorList>
    </citation>
    <scope>NUCLEOTIDE SEQUENCE [LARGE SCALE GENOMIC DNA]</scope>
    <source>
        <strain evidence="6 7">SNUG30099</strain>
    </source>
</reference>
<dbReference type="GeneID" id="70580497"/>
<protein>
    <submittedName>
        <fullName evidence="6">Stage IV sporulation protein A</fullName>
    </submittedName>
</protein>
<feature type="domain" description="Sporulation stage IV protein A C-terminal" evidence="3">
    <location>
        <begin position="416"/>
        <end position="490"/>
    </location>
</feature>
<evidence type="ECO:0000259" key="3">
    <source>
        <dbReference type="Pfam" id="PF20439"/>
    </source>
</evidence>
<evidence type="ECO:0000313" key="4">
    <source>
        <dbReference type="EMBL" id="BCL58344.1"/>
    </source>
</evidence>
<dbReference type="InterPro" id="IPR014201">
    <property type="entry name" value="Spore_IV_A"/>
</dbReference>
<dbReference type="InterPro" id="IPR046840">
    <property type="entry name" value="SpoIVA_C"/>
</dbReference>
<organism evidence="6 7">
    <name type="scientific">Faecalibacillus intestinalis</name>
    <dbReference type="NCBI Taxonomy" id="1982626"/>
    <lineage>
        <taxon>Bacteria</taxon>
        <taxon>Bacillati</taxon>
        <taxon>Bacillota</taxon>
        <taxon>Erysipelotrichia</taxon>
        <taxon>Erysipelotrichales</taxon>
        <taxon>Coprobacillaceae</taxon>
        <taxon>Faecalibacillus</taxon>
    </lineage>
</organism>
<dbReference type="EMBL" id="AP024085">
    <property type="protein sequence ID" value="BCL58344.1"/>
    <property type="molecule type" value="Genomic_DNA"/>
</dbReference>